<evidence type="ECO:0000313" key="2">
    <source>
        <dbReference type="EMBL" id="KAF9785761.1"/>
    </source>
</evidence>
<evidence type="ECO:0000259" key="1">
    <source>
        <dbReference type="Pfam" id="PF13302"/>
    </source>
</evidence>
<protein>
    <submittedName>
        <fullName evidence="2">GNAT domain-containing protein</fullName>
    </submittedName>
</protein>
<name>A0A9P6HET6_9AGAM</name>
<dbReference type="GO" id="GO:0016747">
    <property type="term" value="F:acyltransferase activity, transferring groups other than amino-acyl groups"/>
    <property type="evidence" value="ECO:0007669"/>
    <property type="project" value="InterPro"/>
</dbReference>
<reference evidence="2" key="2">
    <citation type="submission" date="2020-11" db="EMBL/GenBank/DDBJ databases">
        <authorList>
            <consortium name="DOE Joint Genome Institute"/>
            <person name="Kuo A."/>
            <person name="Miyauchi S."/>
            <person name="Kiss E."/>
            <person name="Drula E."/>
            <person name="Kohler A."/>
            <person name="Sanchez-Garcia M."/>
            <person name="Andreopoulos B."/>
            <person name="Barry K.W."/>
            <person name="Bonito G."/>
            <person name="Buee M."/>
            <person name="Carver A."/>
            <person name="Chen C."/>
            <person name="Cichocki N."/>
            <person name="Clum A."/>
            <person name="Culley D."/>
            <person name="Crous P.W."/>
            <person name="Fauchery L."/>
            <person name="Girlanda M."/>
            <person name="Hayes R."/>
            <person name="Keri Z."/>
            <person name="Labutti K."/>
            <person name="Lipzen A."/>
            <person name="Lombard V."/>
            <person name="Magnuson J."/>
            <person name="Maillard F."/>
            <person name="Morin E."/>
            <person name="Murat C."/>
            <person name="Nolan M."/>
            <person name="Ohm R."/>
            <person name="Pangilinan J."/>
            <person name="Pereira M."/>
            <person name="Perotto S."/>
            <person name="Peter M."/>
            <person name="Riley R."/>
            <person name="Sitrit Y."/>
            <person name="Stielow B."/>
            <person name="Szollosi G."/>
            <person name="Zifcakova L."/>
            <person name="Stursova M."/>
            <person name="Spatafora J.W."/>
            <person name="Tedersoo L."/>
            <person name="Vaario L.-M."/>
            <person name="Yamada A."/>
            <person name="Yan M."/>
            <person name="Wang P."/>
            <person name="Xu J."/>
            <person name="Bruns T."/>
            <person name="Baldrian P."/>
            <person name="Vilgalys R."/>
            <person name="Henrissat B."/>
            <person name="Grigoriev I.V."/>
            <person name="Hibbett D."/>
            <person name="Nagy L.G."/>
            <person name="Martin F.M."/>
        </authorList>
    </citation>
    <scope>NUCLEOTIDE SEQUENCE</scope>
    <source>
        <strain evidence="2">UH-Tt-Lm1</strain>
    </source>
</reference>
<dbReference type="PANTHER" id="PTHR43328">
    <property type="entry name" value="ACETYLTRANSFERASE-RELATED"/>
    <property type="match status" value="1"/>
</dbReference>
<dbReference type="InterPro" id="IPR000182">
    <property type="entry name" value="GNAT_dom"/>
</dbReference>
<evidence type="ECO:0000313" key="3">
    <source>
        <dbReference type="Proteomes" id="UP000736335"/>
    </source>
</evidence>
<dbReference type="EMBL" id="WIUZ02000006">
    <property type="protein sequence ID" value="KAF9785761.1"/>
    <property type="molecule type" value="Genomic_DNA"/>
</dbReference>
<dbReference type="Gene3D" id="3.40.630.30">
    <property type="match status" value="1"/>
</dbReference>
<keyword evidence="3" id="KW-1185">Reference proteome</keyword>
<feature type="domain" description="N-acetyltransferase" evidence="1">
    <location>
        <begin position="24"/>
        <end position="203"/>
    </location>
</feature>
<accession>A0A9P6HET6</accession>
<dbReference type="AlphaFoldDB" id="A0A9P6HET6"/>
<gene>
    <name evidence="2" type="ORF">BJ322DRAFT_1004952</name>
</gene>
<comment type="caution">
    <text evidence="2">The sequence shown here is derived from an EMBL/GenBank/DDBJ whole genome shotgun (WGS) entry which is preliminary data.</text>
</comment>
<dbReference type="Pfam" id="PF13302">
    <property type="entry name" value="Acetyltransf_3"/>
    <property type="match status" value="1"/>
</dbReference>
<dbReference type="InterPro" id="IPR016181">
    <property type="entry name" value="Acyl_CoA_acyltransferase"/>
</dbReference>
<sequence length="233" mass="26380">MNTLQANATTGEVFLRLPAPHENIIITTPRESDRDDLVLMLNDPRIYKFLLSPPFPYQPHHAEEWLRTTKEKSDELLEDLRKGKAVVDGCPVQYIRETQADGTDLLLGDVSVRRNGWLEVDDEEQRAKMAKENLAKPVGDHSIVWTIGDYLRPSHHGKGIMSAAVGAVINRWMVPYMNAHNIRTEAIEGNIGSVRVFEKNGFRLLELVKVDRIGPGFGRVEGVHVLEWQRPGE</sequence>
<dbReference type="OrthoDB" id="630895at2759"/>
<proteinExistence type="predicted"/>
<reference evidence="2" key="1">
    <citation type="journal article" date="2020" name="Nat. Commun.">
        <title>Large-scale genome sequencing of mycorrhizal fungi provides insights into the early evolution of symbiotic traits.</title>
        <authorList>
            <person name="Miyauchi S."/>
            <person name="Kiss E."/>
            <person name="Kuo A."/>
            <person name="Drula E."/>
            <person name="Kohler A."/>
            <person name="Sanchez-Garcia M."/>
            <person name="Morin E."/>
            <person name="Andreopoulos B."/>
            <person name="Barry K.W."/>
            <person name="Bonito G."/>
            <person name="Buee M."/>
            <person name="Carver A."/>
            <person name="Chen C."/>
            <person name="Cichocki N."/>
            <person name="Clum A."/>
            <person name="Culley D."/>
            <person name="Crous P.W."/>
            <person name="Fauchery L."/>
            <person name="Girlanda M."/>
            <person name="Hayes R.D."/>
            <person name="Keri Z."/>
            <person name="LaButti K."/>
            <person name="Lipzen A."/>
            <person name="Lombard V."/>
            <person name="Magnuson J."/>
            <person name="Maillard F."/>
            <person name="Murat C."/>
            <person name="Nolan M."/>
            <person name="Ohm R.A."/>
            <person name="Pangilinan J."/>
            <person name="Pereira M.F."/>
            <person name="Perotto S."/>
            <person name="Peter M."/>
            <person name="Pfister S."/>
            <person name="Riley R."/>
            <person name="Sitrit Y."/>
            <person name="Stielow J.B."/>
            <person name="Szollosi G."/>
            <person name="Zifcakova L."/>
            <person name="Stursova M."/>
            <person name="Spatafora J.W."/>
            <person name="Tedersoo L."/>
            <person name="Vaario L.M."/>
            <person name="Yamada A."/>
            <person name="Yan M."/>
            <person name="Wang P."/>
            <person name="Xu J."/>
            <person name="Bruns T."/>
            <person name="Baldrian P."/>
            <person name="Vilgalys R."/>
            <person name="Dunand C."/>
            <person name="Henrissat B."/>
            <person name="Grigoriev I.V."/>
            <person name="Hibbett D."/>
            <person name="Nagy L.G."/>
            <person name="Martin F.M."/>
        </authorList>
    </citation>
    <scope>NUCLEOTIDE SEQUENCE</scope>
    <source>
        <strain evidence="2">UH-Tt-Lm1</strain>
    </source>
</reference>
<dbReference type="Proteomes" id="UP000736335">
    <property type="component" value="Unassembled WGS sequence"/>
</dbReference>
<organism evidence="2 3">
    <name type="scientific">Thelephora terrestris</name>
    <dbReference type="NCBI Taxonomy" id="56493"/>
    <lineage>
        <taxon>Eukaryota</taxon>
        <taxon>Fungi</taxon>
        <taxon>Dikarya</taxon>
        <taxon>Basidiomycota</taxon>
        <taxon>Agaricomycotina</taxon>
        <taxon>Agaricomycetes</taxon>
        <taxon>Thelephorales</taxon>
        <taxon>Thelephoraceae</taxon>
        <taxon>Thelephora</taxon>
    </lineage>
</organism>
<dbReference type="SUPFAM" id="SSF55729">
    <property type="entry name" value="Acyl-CoA N-acyltransferases (Nat)"/>
    <property type="match status" value="1"/>
</dbReference>
<dbReference type="PANTHER" id="PTHR43328:SF1">
    <property type="entry name" value="N-ACETYLTRANSFERASE DOMAIN-CONTAINING PROTEIN"/>
    <property type="match status" value="1"/>
</dbReference>